<accession>C7M162</accession>
<dbReference type="GO" id="GO:0042777">
    <property type="term" value="P:proton motive force-driven plasma membrane ATP synthesis"/>
    <property type="evidence" value="ECO:0007669"/>
    <property type="project" value="UniProtKB-UniRule"/>
</dbReference>
<evidence type="ECO:0000313" key="11">
    <source>
        <dbReference type="EMBL" id="ACU54710.1"/>
    </source>
</evidence>
<sequence length="296" mass="32005">MAGGKERALRAQIRSVNSTKKIMKAMELIAASRIVKAVGRIAQARTYYRELSDATRTLVAAQPALRSPLLEASGPVAVVVVTADRGLCGAYNANVIRAFERRRRGGDVGVVVGVGRKFGSWAHFRGVGVDHQIDHVTHQPTYQQALRLFTPLIAQLEEGVIGGIDVISNRFYSLGSQRTEVTHLAPMRRDDLLDGTESRSEVETDPDLAVLTEVSLRDLIVAEGFGLLLEASAAEHAARQRAMKTATDNANELVRTLTRAMNRARQDAITTEIAEIVGGAEALATAGALKKESELL</sequence>
<protein>
    <recommendedName>
        <fullName evidence="10">ATP synthase gamma chain</fullName>
    </recommendedName>
    <alternativeName>
        <fullName evidence="10">ATP synthase F1 sector gamma subunit</fullName>
    </alternativeName>
    <alternativeName>
        <fullName evidence="10">F-ATPase gamma subunit</fullName>
    </alternativeName>
</protein>
<dbReference type="Gene3D" id="1.10.287.80">
    <property type="entry name" value="ATP synthase, gamma subunit, helix hairpin domain"/>
    <property type="match status" value="1"/>
</dbReference>
<dbReference type="RefSeq" id="WP_015799187.1">
    <property type="nucleotide sequence ID" value="NC_013124.1"/>
</dbReference>
<dbReference type="KEGG" id="afo:Afer_1796"/>
<gene>
    <name evidence="10" type="primary">atpG</name>
    <name evidence="11" type="ordered locus">Afer_1796</name>
</gene>
<dbReference type="CDD" id="cd12151">
    <property type="entry name" value="F1-ATPase_gamma"/>
    <property type="match status" value="1"/>
</dbReference>
<dbReference type="GO" id="GO:0045259">
    <property type="term" value="C:proton-transporting ATP synthase complex"/>
    <property type="evidence" value="ECO:0007669"/>
    <property type="project" value="UniProtKB-KW"/>
</dbReference>
<dbReference type="InterPro" id="IPR023632">
    <property type="entry name" value="ATP_synth_F1_gsu_CS"/>
</dbReference>
<evidence type="ECO:0000256" key="5">
    <source>
        <dbReference type="ARBA" id="ARBA00022781"/>
    </source>
</evidence>
<comment type="similarity">
    <text evidence="3 10">Belongs to the ATPase gamma chain family.</text>
</comment>
<keyword evidence="4 10" id="KW-0813">Transport</keyword>
<dbReference type="OrthoDB" id="9812769at2"/>
<reference evidence="11 12" key="1">
    <citation type="journal article" date="2009" name="Stand. Genomic Sci.">
        <title>Complete genome sequence of Acidimicrobium ferrooxidans type strain (ICP).</title>
        <authorList>
            <person name="Clum A."/>
            <person name="Nolan M."/>
            <person name="Lang E."/>
            <person name="Glavina Del Rio T."/>
            <person name="Tice H."/>
            <person name="Copeland A."/>
            <person name="Cheng J.F."/>
            <person name="Lucas S."/>
            <person name="Chen F."/>
            <person name="Bruce D."/>
            <person name="Goodwin L."/>
            <person name="Pitluck S."/>
            <person name="Ivanova N."/>
            <person name="Mavrommatis K."/>
            <person name="Mikhailova N."/>
            <person name="Pati A."/>
            <person name="Chen A."/>
            <person name="Palaniappan K."/>
            <person name="Goker M."/>
            <person name="Spring S."/>
            <person name="Land M."/>
            <person name="Hauser L."/>
            <person name="Chang Y.J."/>
            <person name="Jeffries C.C."/>
            <person name="Chain P."/>
            <person name="Bristow J."/>
            <person name="Eisen J.A."/>
            <person name="Markowitz V."/>
            <person name="Hugenholtz P."/>
            <person name="Kyrpides N.C."/>
            <person name="Klenk H.P."/>
            <person name="Lapidus A."/>
        </authorList>
    </citation>
    <scope>NUCLEOTIDE SEQUENCE [LARGE SCALE GENOMIC DNA]</scope>
    <source>
        <strain evidence="12">DSM 10331 / JCM 15462 / NBRC 103882 / ICP</strain>
    </source>
</reference>
<dbReference type="Pfam" id="PF00231">
    <property type="entry name" value="ATP-synt"/>
    <property type="match status" value="1"/>
</dbReference>
<dbReference type="InterPro" id="IPR035968">
    <property type="entry name" value="ATP_synth_F1_ATPase_gsu"/>
</dbReference>
<dbReference type="GO" id="GO:0005886">
    <property type="term" value="C:plasma membrane"/>
    <property type="evidence" value="ECO:0007669"/>
    <property type="project" value="UniProtKB-SubCell"/>
</dbReference>
<keyword evidence="8 10" id="KW-0139">CF(1)</keyword>
<evidence type="ECO:0000256" key="10">
    <source>
        <dbReference type="HAMAP-Rule" id="MF_00815"/>
    </source>
</evidence>
<proteinExistence type="inferred from homology"/>
<keyword evidence="10" id="KW-1003">Cell membrane</keyword>
<evidence type="ECO:0000256" key="7">
    <source>
        <dbReference type="ARBA" id="ARBA00023136"/>
    </source>
</evidence>
<evidence type="ECO:0000256" key="3">
    <source>
        <dbReference type="ARBA" id="ARBA00007681"/>
    </source>
</evidence>
<comment type="function">
    <text evidence="1 10">Produces ATP from ADP in the presence of a proton gradient across the membrane. The gamma chain is believed to be important in regulating ATPase activity and the flow of protons through the CF(0) complex.</text>
</comment>
<comment type="subunit">
    <text evidence="10">F-type ATPases have 2 components, CF(1) - the catalytic core - and CF(0) - the membrane proton channel. CF(1) has five subunits: alpha(3), beta(3), gamma(1), delta(1), epsilon(1). CF(0) has three main subunits: a, b and c.</text>
</comment>
<evidence type="ECO:0000256" key="1">
    <source>
        <dbReference type="ARBA" id="ARBA00003456"/>
    </source>
</evidence>
<keyword evidence="5 10" id="KW-0375">Hydrogen ion transport</keyword>
<keyword evidence="6 10" id="KW-0406">Ion transport</keyword>
<dbReference type="PRINTS" id="PR00126">
    <property type="entry name" value="ATPASEGAMMA"/>
</dbReference>
<dbReference type="EMBL" id="CP001631">
    <property type="protein sequence ID" value="ACU54710.1"/>
    <property type="molecule type" value="Genomic_DNA"/>
</dbReference>
<keyword evidence="12" id="KW-1185">Reference proteome</keyword>
<dbReference type="SUPFAM" id="SSF52943">
    <property type="entry name" value="ATP synthase (F1-ATPase), gamma subunit"/>
    <property type="match status" value="1"/>
</dbReference>
<dbReference type="Proteomes" id="UP000000771">
    <property type="component" value="Chromosome"/>
</dbReference>
<dbReference type="PROSITE" id="PS00153">
    <property type="entry name" value="ATPASE_GAMMA"/>
    <property type="match status" value="1"/>
</dbReference>
<dbReference type="InterPro" id="IPR000131">
    <property type="entry name" value="ATP_synth_F1_gsu"/>
</dbReference>
<evidence type="ECO:0000256" key="2">
    <source>
        <dbReference type="ARBA" id="ARBA00004170"/>
    </source>
</evidence>
<dbReference type="Gene3D" id="3.40.1380.10">
    <property type="match status" value="1"/>
</dbReference>
<comment type="subcellular location">
    <subcellularLocation>
        <location evidence="10">Cell membrane</location>
        <topology evidence="10">Peripheral membrane protein</topology>
    </subcellularLocation>
    <subcellularLocation>
        <location evidence="2">Membrane</location>
        <topology evidence="2">Peripheral membrane protein</topology>
    </subcellularLocation>
</comment>
<organism evidence="11 12">
    <name type="scientific">Acidimicrobium ferrooxidans (strain DSM 10331 / JCM 15462 / NBRC 103882 / ICP)</name>
    <dbReference type="NCBI Taxonomy" id="525909"/>
    <lineage>
        <taxon>Bacteria</taxon>
        <taxon>Bacillati</taxon>
        <taxon>Actinomycetota</taxon>
        <taxon>Acidimicrobiia</taxon>
        <taxon>Acidimicrobiales</taxon>
        <taxon>Acidimicrobiaceae</taxon>
        <taxon>Acidimicrobium</taxon>
    </lineage>
</organism>
<dbReference type="HAMAP" id="MF_00815">
    <property type="entry name" value="ATP_synth_gamma_bact"/>
    <property type="match status" value="1"/>
</dbReference>
<dbReference type="STRING" id="525909.Afer_1796"/>
<evidence type="ECO:0000256" key="8">
    <source>
        <dbReference type="ARBA" id="ARBA00023196"/>
    </source>
</evidence>
<dbReference type="GO" id="GO:0046933">
    <property type="term" value="F:proton-transporting ATP synthase activity, rotational mechanism"/>
    <property type="evidence" value="ECO:0007669"/>
    <property type="project" value="UniProtKB-UniRule"/>
</dbReference>
<evidence type="ECO:0000313" key="12">
    <source>
        <dbReference type="Proteomes" id="UP000000771"/>
    </source>
</evidence>
<evidence type="ECO:0000256" key="6">
    <source>
        <dbReference type="ARBA" id="ARBA00023065"/>
    </source>
</evidence>
<keyword evidence="9 10" id="KW-0066">ATP synthesis</keyword>
<name>C7M162_ACIFD</name>
<keyword evidence="7 10" id="KW-0472">Membrane</keyword>
<dbReference type="NCBIfam" id="TIGR01146">
    <property type="entry name" value="ATPsyn_F1gamma"/>
    <property type="match status" value="1"/>
</dbReference>
<dbReference type="PANTHER" id="PTHR11693:SF22">
    <property type="entry name" value="ATP SYNTHASE SUBUNIT GAMMA, MITOCHONDRIAL"/>
    <property type="match status" value="1"/>
</dbReference>
<evidence type="ECO:0000256" key="9">
    <source>
        <dbReference type="ARBA" id="ARBA00023310"/>
    </source>
</evidence>
<dbReference type="GO" id="GO:0005524">
    <property type="term" value="F:ATP binding"/>
    <property type="evidence" value="ECO:0007669"/>
    <property type="project" value="UniProtKB-UniRule"/>
</dbReference>
<evidence type="ECO:0000256" key="4">
    <source>
        <dbReference type="ARBA" id="ARBA00022448"/>
    </source>
</evidence>
<dbReference type="AlphaFoldDB" id="C7M162"/>
<dbReference type="PANTHER" id="PTHR11693">
    <property type="entry name" value="ATP SYNTHASE GAMMA CHAIN"/>
    <property type="match status" value="1"/>
</dbReference>
<dbReference type="eggNOG" id="COG0224">
    <property type="taxonomic scope" value="Bacteria"/>
</dbReference>
<dbReference type="HOGENOM" id="CLU_050669_0_1_11"/>